<dbReference type="Proteomes" id="UP000007129">
    <property type="component" value="Unassembled WGS sequence"/>
</dbReference>
<organism evidence="3 4">
    <name type="scientific">Macrophomina phaseolina (strain MS6)</name>
    <name type="common">Charcoal rot fungus</name>
    <dbReference type="NCBI Taxonomy" id="1126212"/>
    <lineage>
        <taxon>Eukaryota</taxon>
        <taxon>Fungi</taxon>
        <taxon>Dikarya</taxon>
        <taxon>Ascomycota</taxon>
        <taxon>Pezizomycotina</taxon>
        <taxon>Dothideomycetes</taxon>
        <taxon>Dothideomycetes incertae sedis</taxon>
        <taxon>Botryosphaeriales</taxon>
        <taxon>Botryosphaeriaceae</taxon>
        <taxon>Macrophomina</taxon>
    </lineage>
</organism>
<dbReference type="PROSITE" id="PS50011">
    <property type="entry name" value="PROTEIN_KINASE_DOM"/>
    <property type="match status" value="1"/>
</dbReference>
<dbReference type="eggNOG" id="KOG0591">
    <property type="taxonomic scope" value="Eukaryota"/>
</dbReference>
<dbReference type="HOGENOM" id="CLU_555560_0_0_1"/>
<dbReference type="STRING" id="1126212.K2S0G8"/>
<dbReference type="AlphaFoldDB" id="K2S0G8"/>
<dbReference type="OrthoDB" id="310217at2759"/>
<comment type="caution">
    <text evidence="3">The sequence shown here is derived from an EMBL/GenBank/DDBJ whole genome shotgun (WGS) entry which is preliminary data.</text>
</comment>
<feature type="domain" description="Protein kinase" evidence="2">
    <location>
        <begin position="116"/>
        <end position="491"/>
    </location>
</feature>
<evidence type="ECO:0000259" key="2">
    <source>
        <dbReference type="PROSITE" id="PS50011"/>
    </source>
</evidence>
<dbReference type="InterPro" id="IPR011009">
    <property type="entry name" value="Kinase-like_dom_sf"/>
</dbReference>
<accession>K2S0G8</accession>
<sequence length="491" mass="54355">MPEGIYSSFTFFPSRSLSSLCSTYLFPCVLVTNCKHPAHIRALYQADYASLSAMRQSHYIEMARSINHARNYDVQGLHYAIRAPLPNEPQPNPAELQRRHGDLLSLPNSMGPTDVWRFGVTLGQGGYGSAVVWRRVDAADRTIDRVVLKRDLAPGGKQQGPRNERRLMARFRTAPPAQHCRYIVESIQEIQARGSALGRLWLKYAPYGDLGGLIRHYEDHELVFPEPFVWYVFNAMAKALLFLESGRMDPTLPPVGGWTPTYHIDIKPVNIFLGVPESFPGPGVDNWHAHYPKPILGDFGVANEYPAADARDQIPLTWQGEGTQSFMPFVSHSHGNRSILFRCSTQTMELAFPCSRFSRWISGYDVFLTVGVTAGANAKPARRFQPANSKQRAGQGPDPRTHKRGLADQGEPVLQGQNAGRSGDPHPHLRLPARRRRVVHDDLCGQAERQVVEAQQGSWLRQPIPRVVGCAAAPSRASSVAALGCAAGGEG</sequence>
<proteinExistence type="predicted"/>
<evidence type="ECO:0000313" key="3">
    <source>
        <dbReference type="EMBL" id="EKG18457.1"/>
    </source>
</evidence>
<dbReference type="InParanoid" id="K2S0G8"/>
<evidence type="ECO:0000313" key="4">
    <source>
        <dbReference type="Proteomes" id="UP000007129"/>
    </source>
</evidence>
<dbReference type="GO" id="GO:0005524">
    <property type="term" value="F:ATP binding"/>
    <property type="evidence" value="ECO:0007669"/>
    <property type="project" value="InterPro"/>
</dbReference>
<reference evidence="3 4" key="1">
    <citation type="journal article" date="2012" name="BMC Genomics">
        <title>Tools to kill: Genome of one of the most destructive plant pathogenic fungi Macrophomina phaseolina.</title>
        <authorList>
            <person name="Islam M.S."/>
            <person name="Haque M.S."/>
            <person name="Islam M.M."/>
            <person name="Emdad E.M."/>
            <person name="Halim A."/>
            <person name="Hossen Q.M.M."/>
            <person name="Hossain M.Z."/>
            <person name="Ahmed B."/>
            <person name="Rahim S."/>
            <person name="Rahman M.S."/>
            <person name="Alam M.M."/>
            <person name="Hou S."/>
            <person name="Wan X."/>
            <person name="Saito J.A."/>
            <person name="Alam M."/>
        </authorList>
    </citation>
    <scope>NUCLEOTIDE SEQUENCE [LARGE SCALE GENOMIC DNA]</scope>
    <source>
        <strain evidence="3 4">MS6</strain>
    </source>
</reference>
<protein>
    <recommendedName>
        <fullName evidence="2">Protein kinase domain-containing protein</fullName>
    </recommendedName>
</protein>
<dbReference type="EMBL" id="AHHD01000207">
    <property type="protein sequence ID" value="EKG18457.1"/>
    <property type="molecule type" value="Genomic_DNA"/>
</dbReference>
<name>K2S0G8_MACPH</name>
<dbReference type="InterPro" id="IPR000719">
    <property type="entry name" value="Prot_kinase_dom"/>
</dbReference>
<dbReference type="Gene3D" id="1.10.510.10">
    <property type="entry name" value="Transferase(Phosphotransferase) domain 1"/>
    <property type="match status" value="1"/>
</dbReference>
<dbReference type="SUPFAM" id="SSF56112">
    <property type="entry name" value="Protein kinase-like (PK-like)"/>
    <property type="match status" value="1"/>
</dbReference>
<dbReference type="VEuPathDB" id="FungiDB:MPH_04259"/>
<dbReference type="GO" id="GO:0004672">
    <property type="term" value="F:protein kinase activity"/>
    <property type="evidence" value="ECO:0007669"/>
    <property type="project" value="InterPro"/>
</dbReference>
<evidence type="ECO:0000256" key="1">
    <source>
        <dbReference type="SAM" id="MobiDB-lite"/>
    </source>
</evidence>
<gene>
    <name evidence="3" type="ORF">MPH_04259</name>
</gene>
<feature type="region of interest" description="Disordered" evidence="1">
    <location>
        <begin position="381"/>
        <end position="434"/>
    </location>
</feature>